<name>T1CEU7_9ZZZZ</name>
<dbReference type="AlphaFoldDB" id="T1CEU7"/>
<proteinExistence type="predicted"/>
<dbReference type="InterPro" id="IPR011518">
    <property type="entry name" value="Transposase_36"/>
</dbReference>
<protein>
    <submittedName>
        <fullName evidence="1">Rhodopirellula transposase</fullName>
    </submittedName>
</protein>
<sequence length="94" mass="10901">MAGDPIDGTRWTRKTTQSIAQELRTLGIEVSANTVGRLLRQMRFSLKTNRKNIESGFRHKRADRARRNRQFLFINAKRRKFETADLPIISVDGN</sequence>
<gene>
    <name evidence="1" type="ORF">B1A_01257</name>
</gene>
<reference evidence="1" key="2">
    <citation type="journal article" date="2014" name="ISME J.">
        <title>Microbial stratification in low pH oxic and suboxic macroscopic growths along an acid mine drainage.</title>
        <authorList>
            <person name="Mendez-Garcia C."/>
            <person name="Mesa V."/>
            <person name="Sprenger R.R."/>
            <person name="Richter M."/>
            <person name="Diez M.S."/>
            <person name="Solano J."/>
            <person name="Bargiela R."/>
            <person name="Golyshina O.V."/>
            <person name="Manteca A."/>
            <person name="Ramos J.L."/>
            <person name="Gallego J.R."/>
            <person name="Llorente I."/>
            <person name="Martins Dos Santos V.A."/>
            <person name="Jensen O.N."/>
            <person name="Pelaez A.I."/>
            <person name="Sanchez J."/>
            <person name="Ferrer M."/>
        </authorList>
    </citation>
    <scope>NUCLEOTIDE SEQUENCE</scope>
</reference>
<reference evidence="1" key="1">
    <citation type="submission" date="2013-08" db="EMBL/GenBank/DDBJ databases">
        <authorList>
            <person name="Mendez C."/>
            <person name="Richter M."/>
            <person name="Ferrer M."/>
            <person name="Sanchez J."/>
        </authorList>
    </citation>
    <scope>NUCLEOTIDE SEQUENCE</scope>
</reference>
<evidence type="ECO:0000313" key="1">
    <source>
        <dbReference type="EMBL" id="EQD80088.1"/>
    </source>
</evidence>
<comment type="caution">
    <text evidence="1">The sequence shown here is derived from an EMBL/GenBank/DDBJ whole genome shotgun (WGS) entry which is preliminary data.</text>
</comment>
<dbReference type="EMBL" id="AUZX01000958">
    <property type="protein sequence ID" value="EQD80088.1"/>
    <property type="molecule type" value="Genomic_DNA"/>
</dbReference>
<dbReference type="Pfam" id="PF07592">
    <property type="entry name" value="DDE_Tnp_ISAZ013"/>
    <property type="match status" value="1"/>
</dbReference>
<organism evidence="1">
    <name type="scientific">mine drainage metagenome</name>
    <dbReference type="NCBI Taxonomy" id="410659"/>
    <lineage>
        <taxon>unclassified sequences</taxon>
        <taxon>metagenomes</taxon>
        <taxon>ecological metagenomes</taxon>
    </lineage>
</organism>
<accession>T1CEU7</accession>